<proteinExistence type="predicted"/>
<accession>A0A840C158</accession>
<sequence>MSVTITKDTVAEVLKQVRELTHKEVLVGIPDANAGRKPDEGESVPISNAEIGYLMEFGSPAANIPARAHLVPGVEDALDPITKRLRAGAKAAIDGKPRAADQAMHAVGLTAQASVQRKITDGPFEPLSPKTLAKRRARGRTGEKPLIDTGQYRRAITYVIRPKGK</sequence>
<gene>
    <name evidence="2" type="ORF">GGR16_002407</name>
</gene>
<organism evidence="2 3">
    <name type="scientific">Chelatococcus caeni</name>
    <dbReference type="NCBI Taxonomy" id="1348468"/>
    <lineage>
        <taxon>Bacteria</taxon>
        <taxon>Pseudomonadati</taxon>
        <taxon>Pseudomonadota</taxon>
        <taxon>Alphaproteobacteria</taxon>
        <taxon>Hyphomicrobiales</taxon>
        <taxon>Chelatococcaceae</taxon>
        <taxon>Chelatococcus</taxon>
    </lineage>
</organism>
<protein>
    <recommendedName>
        <fullName evidence="4">Bacteriophage protein</fullName>
    </recommendedName>
</protein>
<dbReference type="AlphaFoldDB" id="A0A840C158"/>
<keyword evidence="3" id="KW-1185">Reference proteome</keyword>
<evidence type="ECO:0000313" key="3">
    <source>
        <dbReference type="Proteomes" id="UP000577362"/>
    </source>
</evidence>
<dbReference type="Proteomes" id="UP000577362">
    <property type="component" value="Unassembled WGS sequence"/>
</dbReference>
<evidence type="ECO:0000313" key="2">
    <source>
        <dbReference type="EMBL" id="MBB4017378.1"/>
    </source>
</evidence>
<evidence type="ECO:0008006" key="4">
    <source>
        <dbReference type="Google" id="ProtNLM"/>
    </source>
</evidence>
<comment type="caution">
    <text evidence="2">The sequence shown here is derived from an EMBL/GenBank/DDBJ whole genome shotgun (WGS) entry which is preliminary data.</text>
</comment>
<dbReference type="EMBL" id="JACIEN010000002">
    <property type="protein sequence ID" value="MBB4017378.1"/>
    <property type="molecule type" value="Genomic_DNA"/>
</dbReference>
<feature type="region of interest" description="Disordered" evidence="1">
    <location>
        <begin position="121"/>
        <end position="147"/>
    </location>
</feature>
<dbReference type="RefSeq" id="WP_183316733.1">
    <property type="nucleotide sequence ID" value="NZ_JACIEN010000002.1"/>
</dbReference>
<name>A0A840C158_9HYPH</name>
<reference evidence="2 3" key="1">
    <citation type="submission" date="2020-08" db="EMBL/GenBank/DDBJ databases">
        <title>Genomic Encyclopedia of Type Strains, Phase IV (KMG-IV): sequencing the most valuable type-strain genomes for metagenomic binning, comparative biology and taxonomic classification.</title>
        <authorList>
            <person name="Goeker M."/>
        </authorList>
    </citation>
    <scope>NUCLEOTIDE SEQUENCE [LARGE SCALE GENOMIC DNA]</scope>
    <source>
        <strain evidence="2 3">DSM 103737</strain>
    </source>
</reference>
<evidence type="ECO:0000256" key="1">
    <source>
        <dbReference type="SAM" id="MobiDB-lite"/>
    </source>
</evidence>